<dbReference type="AlphaFoldDB" id="A0A0C3CKT8"/>
<evidence type="ECO:0000256" key="1">
    <source>
        <dbReference type="SAM" id="MobiDB-lite"/>
    </source>
</evidence>
<sequence>MPANKLRNRLCTHLEKMVPYIIGSGTTWTYRECPRPVRIGMPDPHRDATWSPSGSDSGTPVRTPERAGESRIRDLGLPRAANRCAVFQ</sequence>
<accession>A0A0C3CKT8</accession>
<feature type="compositionally biased region" description="Polar residues" evidence="1">
    <location>
        <begin position="50"/>
        <end position="60"/>
    </location>
</feature>
<dbReference type="HOGENOM" id="CLU_2469356_0_0_1"/>
<organism evidence="2 3">
    <name type="scientific">Hebeloma cylindrosporum</name>
    <dbReference type="NCBI Taxonomy" id="76867"/>
    <lineage>
        <taxon>Eukaryota</taxon>
        <taxon>Fungi</taxon>
        <taxon>Dikarya</taxon>
        <taxon>Basidiomycota</taxon>
        <taxon>Agaricomycotina</taxon>
        <taxon>Agaricomycetes</taxon>
        <taxon>Agaricomycetidae</taxon>
        <taxon>Agaricales</taxon>
        <taxon>Agaricineae</taxon>
        <taxon>Hymenogastraceae</taxon>
        <taxon>Hebeloma</taxon>
    </lineage>
</organism>
<reference evidence="2 3" key="1">
    <citation type="submission" date="2014-04" db="EMBL/GenBank/DDBJ databases">
        <authorList>
            <consortium name="DOE Joint Genome Institute"/>
            <person name="Kuo A."/>
            <person name="Gay G."/>
            <person name="Dore J."/>
            <person name="Kohler A."/>
            <person name="Nagy L.G."/>
            <person name="Floudas D."/>
            <person name="Copeland A."/>
            <person name="Barry K.W."/>
            <person name="Cichocki N."/>
            <person name="Veneault-Fourrey C."/>
            <person name="LaButti K."/>
            <person name="Lindquist E.A."/>
            <person name="Lipzen A."/>
            <person name="Lundell T."/>
            <person name="Morin E."/>
            <person name="Murat C."/>
            <person name="Sun H."/>
            <person name="Tunlid A."/>
            <person name="Henrissat B."/>
            <person name="Grigoriev I.V."/>
            <person name="Hibbett D.S."/>
            <person name="Martin F."/>
            <person name="Nordberg H.P."/>
            <person name="Cantor M.N."/>
            <person name="Hua S.X."/>
        </authorList>
    </citation>
    <scope>NUCLEOTIDE SEQUENCE [LARGE SCALE GENOMIC DNA]</scope>
    <source>
        <strain evidence="3">h7</strain>
    </source>
</reference>
<dbReference type="Proteomes" id="UP000053424">
    <property type="component" value="Unassembled WGS sequence"/>
</dbReference>
<feature type="region of interest" description="Disordered" evidence="1">
    <location>
        <begin position="39"/>
        <end position="75"/>
    </location>
</feature>
<protein>
    <submittedName>
        <fullName evidence="2">Uncharacterized protein</fullName>
    </submittedName>
</protein>
<keyword evidence="3" id="KW-1185">Reference proteome</keyword>
<proteinExistence type="predicted"/>
<evidence type="ECO:0000313" key="3">
    <source>
        <dbReference type="Proteomes" id="UP000053424"/>
    </source>
</evidence>
<feature type="compositionally biased region" description="Basic and acidic residues" evidence="1">
    <location>
        <begin position="63"/>
        <end position="75"/>
    </location>
</feature>
<name>A0A0C3CKT8_HEBCY</name>
<gene>
    <name evidence="2" type="ORF">M413DRAFT_352379</name>
</gene>
<dbReference type="EMBL" id="KN831773">
    <property type="protein sequence ID" value="KIM44401.1"/>
    <property type="molecule type" value="Genomic_DNA"/>
</dbReference>
<reference evidence="3" key="2">
    <citation type="submission" date="2015-01" db="EMBL/GenBank/DDBJ databases">
        <title>Evolutionary Origins and Diversification of the Mycorrhizal Mutualists.</title>
        <authorList>
            <consortium name="DOE Joint Genome Institute"/>
            <consortium name="Mycorrhizal Genomics Consortium"/>
            <person name="Kohler A."/>
            <person name="Kuo A."/>
            <person name="Nagy L.G."/>
            <person name="Floudas D."/>
            <person name="Copeland A."/>
            <person name="Barry K.W."/>
            <person name="Cichocki N."/>
            <person name="Veneault-Fourrey C."/>
            <person name="LaButti K."/>
            <person name="Lindquist E.A."/>
            <person name="Lipzen A."/>
            <person name="Lundell T."/>
            <person name="Morin E."/>
            <person name="Murat C."/>
            <person name="Riley R."/>
            <person name="Ohm R."/>
            <person name="Sun H."/>
            <person name="Tunlid A."/>
            <person name="Henrissat B."/>
            <person name="Grigoriev I.V."/>
            <person name="Hibbett D.S."/>
            <person name="Martin F."/>
        </authorList>
    </citation>
    <scope>NUCLEOTIDE SEQUENCE [LARGE SCALE GENOMIC DNA]</scope>
    <source>
        <strain evidence="3">h7</strain>
    </source>
</reference>
<evidence type="ECO:0000313" key="2">
    <source>
        <dbReference type="EMBL" id="KIM44401.1"/>
    </source>
</evidence>